<proteinExistence type="predicted"/>
<organism evidence="2 3">
    <name type="scientific">Exidia glandulosa HHB12029</name>
    <dbReference type="NCBI Taxonomy" id="1314781"/>
    <lineage>
        <taxon>Eukaryota</taxon>
        <taxon>Fungi</taxon>
        <taxon>Dikarya</taxon>
        <taxon>Basidiomycota</taxon>
        <taxon>Agaricomycotina</taxon>
        <taxon>Agaricomycetes</taxon>
        <taxon>Auriculariales</taxon>
        <taxon>Exidiaceae</taxon>
        <taxon>Exidia</taxon>
    </lineage>
</organism>
<keyword evidence="3" id="KW-1185">Reference proteome</keyword>
<keyword evidence="1" id="KW-0732">Signal</keyword>
<evidence type="ECO:0000313" key="2">
    <source>
        <dbReference type="EMBL" id="KZW03746.1"/>
    </source>
</evidence>
<feature type="signal peptide" evidence="1">
    <location>
        <begin position="1"/>
        <end position="19"/>
    </location>
</feature>
<evidence type="ECO:0000256" key="1">
    <source>
        <dbReference type="SAM" id="SignalP"/>
    </source>
</evidence>
<gene>
    <name evidence="2" type="ORF">EXIGLDRAFT_758071</name>
</gene>
<evidence type="ECO:0000313" key="3">
    <source>
        <dbReference type="Proteomes" id="UP000077266"/>
    </source>
</evidence>
<name>A0A165QKF5_EXIGL</name>
<dbReference type="EMBL" id="KV425882">
    <property type="protein sequence ID" value="KZW03746.1"/>
    <property type="molecule type" value="Genomic_DNA"/>
</dbReference>
<sequence>MRALSLGSTLFLAASLVFANNFPRLVNLRIEGATGTIYEAPILTRGHNITTASGGNHHCDGTNFGANASPGATCTSALADAAHLDRFTFDGTFFEEFDDFFITRIGDSSETATQDWGVLLNFSFTPVGGCQQEVKPFQHVLWAFDAFNAEHFLKLDGPRVIHAGQAATYTVVDGLNHTNVPVGGATLNGQTTNAAGQVTLIFPSPGPRSLKATKSDSIRSNRLDVLVVP</sequence>
<dbReference type="AlphaFoldDB" id="A0A165QKF5"/>
<accession>A0A165QKF5</accession>
<dbReference type="InParanoid" id="A0A165QKF5"/>
<feature type="chain" id="PRO_5007865049" evidence="1">
    <location>
        <begin position="20"/>
        <end position="229"/>
    </location>
</feature>
<dbReference type="Proteomes" id="UP000077266">
    <property type="component" value="Unassembled WGS sequence"/>
</dbReference>
<dbReference type="OrthoDB" id="10007757at2759"/>
<protein>
    <submittedName>
        <fullName evidence="2">Uncharacterized protein</fullName>
    </submittedName>
</protein>
<reference evidence="2 3" key="1">
    <citation type="journal article" date="2016" name="Mol. Biol. Evol.">
        <title>Comparative Genomics of Early-Diverging Mushroom-Forming Fungi Provides Insights into the Origins of Lignocellulose Decay Capabilities.</title>
        <authorList>
            <person name="Nagy L.G."/>
            <person name="Riley R."/>
            <person name="Tritt A."/>
            <person name="Adam C."/>
            <person name="Daum C."/>
            <person name="Floudas D."/>
            <person name="Sun H."/>
            <person name="Yadav J.S."/>
            <person name="Pangilinan J."/>
            <person name="Larsson K.H."/>
            <person name="Matsuura K."/>
            <person name="Barry K."/>
            <person name="Labutti K."/>
            <person name="Kuo R."/>
            <person name="Ohm R.A."/>
            <person name="Bhattacharya S.S."/>
            <person name="Shirouzu T."/>
            <person name="Yoshinaga Y."/>
            <person name="Martin F.M."/>
            <person name="Grigoriev I.V."/>
            <person name="Hibbett D.S."/>
        </authorList>
    </citation>
    <scope>NUCLEOTIDE SEQUENCE [LARGE SCALE GENOMIC DNA]</scope>
    <source>
        <strain evidence="2 3">HHB12029</strain>
    </source>
</reference>